<dbReference type="Pfam" id="PF00196">
    <property type="entry name" value="GerE"/>
    <property type="match status" value="1"/>
</dbReference>
<dbReference type="InterPro" id="IPR001789">
    <property type="entry name" value="Sig_transdc_resp-reg_receiver"/>
</dbReference>
<dbReference type="PROSITE" id="PS00622">
    <property type="entry name" value="HTH_LUXR_1"/>
    <property type="match status" value="1"/>
</dbReference>
<evidence type="ECO:0000313" key="6">
    <source>
        <dbReference type="Proteomes" id="UP000509367"/>
    </source>
</evidence>
<accession>A0A6N1VFC8</accession>
<dbReference type="InterPro" id="IPR016032">
    <property type="entry name" value="Sig_transdc_resp-reg_C-effctor"/>
</dbReference>
<dbReference type="PRINTS" id="PR00038">
    <property type="entry name" value="HTHLUXR"/>
</dbReference>
<feature type="domain" description="HTH luxR-type" evidence="3">
    <location>
        <begin position="181"/>
        <end position="246"/>
    </location>
</feature>
<dbReference type="Proteomes" id="UP000509367">
    <property type="component" value="Chromosome"/>
</dbReference>
<sequence length="254" mass="28094">MVDARIEDVRNGDLSEIGQTSTIGLTRPAERGDKCSLVFVDKRALNRECFVRVLRDYGPDLEILAFDTLDDWKKVRDSHGPAGAVLVSVGGSQLGDAGFLDWLRKTTEEMRDIPVVVLSDSDDLSNMVEVIDCGARGYIPTSLGMAVCLESIRLAMVGGTFLPASAVMSMRDRFRTRSEEDNPMAGLFTQRQAEVAQALRRGKANKIIAYELNLRESTVKVHIRNIMKKLNATNRTEVAFKINQLMEKGGSALQ</sequence>
<dbReference type="PROSITE" id="PS50110">
    <property type="entry name" value="RESPONSE_REGULATORY"/>
    <property type="match status" value="1"/>
</dbReference>
<feature type="domain" description="Response regulatory" evidence="4">
    <location>
        <begin position="36"/>
        <end position="156"/>
    </location>
</feature>
<protein>
    <submittedName>
        <fullName evidence="5">Response regulator transcription factor</fullName>
    </submittedName>
</protein>
<dbReference type="GO" id="GO:0006355">
    <property type="term" value="P:regulation of DNA-templated transcription"/>
    <property type="evidence" value="ECO:0007669"/>
    <property type="project" value="InterPro"/>
</dbReference>
<dbReference type="PANTHER" id="PTHR45566">
    <property type="entry name" value="HTH-TYPE TRANSCRIPTIONAL REGULATOR YHJB-RELATED"/>
    <property type="match status" value="1"/>
</dbReference>
<dbReference type="PANTHER" id="PTHR45566:SF1">
    <property type="entry name" value="HTH-TYPE TRANSCRIPTIONAL REGULATOR YHJB-RELATED"/>
    <property type="match status" value="1"/>
</dbReference>
<dbReference type="CDD" id="cd06170">
    <property type="entry name" value="LuxR_C_like"/>
    <property type="match status" value="1"/>
</dbReference>
<dbReference type="InterPro" id="IPR000792">
    <property type="entry name" value="Tscrpt_reg_LuxR_C"/>
</dbReference>
<dbReference type="RefSeq" id="WP_175275839.1">
    <property type="nucleotide sequence ID" value="NZ_CP054836.1"/>
</dbReference>
<reference evidence="5 6" key="1">
    <citation type="submission" date="2020-06" db="EMBL/GenBank/DDBJ databases">
        <title>Oricola thermophila sp. nov. isolated from a tidal sediments.</title>
        <authorList>
            <person name="Kwon K.K."/>
            <person name="Yang S.-H."/>
            <person name="Park M.-J."/>
        </authorList>
    </citation>
    <scope>NUCLEOTIDE SEQUENCE [LARGE SCALE GENOMIC DNA]</scope>
    <source>
        <strain evidence="5 6">MEBiC13590</strain>
    </source>
</reference>
<dbReference type="SUPFAM" id="SSF46894">
    <property type="entry name" value="C-terminal effector domain of the bipartite response regulators"/>
    <property type="match status" value="1"/>
</dbReference>
<dbReference type="GO" id="GO:0000160">
    <property type="term" value="P:phosphorelay signal transduction system"/>
    <property type="evidence" value="ECO:0007669"/>
    <property type="project" value="InterPro"/>
</dbReference>
<dbReference type="SMART" id="SM00421">
    <property type="entry name" value="HTH_LUXR"/>
    <property type="match status" value="1"/>
</dbReference>
<dbReference type="KEGG" id="orm:HTY61_05445"/>
<keyword evidence="1" id="KW-0238">DNA-binding</keyword>
<evidence type="ECO:0000259" key="4">
    <source>
        <dbReference type="PROSITE" id="PS50110"/>
    </source>
</evidence>
<dbReference type="InterPro" id="IPR011006">
    <property type="entry name" value="CheY-like_superfamily"/>
</dbReference>
<name>A0A6N1VFC8_9HYPH</name>
<gene>
    <name evidence="5" type="ORF">HTY61_05445</name>
</gene>
<evidence type="ECO:0000256" key="1">
    <source>
        <dbReference type="ARBA" id="ARBA00023125"/>
    </source>
</evidence>
<dbReference type="GO" id="GO:0003677">
    <property type="term" value="F:DNA binding"/>
    <property type="evidence" value="ECO:0007669"/>
    <property type="project" value="UniProtKB-KW"/>
</dbReference>
<evidence type="ECO:0000256" key="2">
    <source>
        <dbReference type="PROSITE-ProRule" id="PRU00169"/>
    </source>
</evidence>
<evidence type="ECO:0000259" key="3">
    <source>
        <dbReference type="PROSITE" id="PS50043"/>
    </source>
</evidence>
<dbReference type="Gene3D" id="3.40.50.2300">
    <property type="match status" value="1"/>
</dbReference>
<dbReference type="AlphaFoldDB" id="A0A6N1VFC8"/>
<dbReference type="EMBL" id="CP054836">
    <property type="protein sequence ID" value="QKV17942.1"/>
    <property type="molecule type" value="Genomic_DNA"/>
</dbReference>
<dbReference type="InterPro" id="IPR051015">
    <property type="entry name" value="EvgA-like"/>
</dbReference>
<keyword evidence="6" id="KW-1185">Reference proteome</keyword>
<dbReference type="SUPFAM" id="SSF52172">
    <property type="entry name" value="CheY-like"/>
    <property type="match status" value="1"/>
</dbReference>
<proteinExistence type="predicted"/>
<comment type="caution">
    <text evidence="2">Lacks conserved residue(s) required for the propagation of feature annotation.</text>
</comment>
<evidence type="ECO:0000313" key="5">
    <source>
        <dbReference type="EMBL" id="QKV17942.1"/>
    </source>
</evidence>
<dbReference type="PROSITE" id="PS50043">
    <property type="entry name" value="HTH_LUXR_2"/>
    <property type="match status" value="1"/>
</dbReference>
<organism evidence="5 6">
    <name type="scientific">Oricola thermophila</name>
    <dbReference type="NCBI Taxonomy" id="2742145"/>
    <lineage>
        <taxon>Bacteria</taxon>
        <taxon>Pseudomonadati</taxon>
        <taxon>Pseudomonadota</taxon>
        <taxon>Alphaproteobacteria</taxon>
        <taxon>Hyphomicrobiales</taxon>
        <taxon>Ahrensiaceae</taxon>
        <taxon>Oricola</taxon>
    </lineage>
</organism>